<feature type="domain" description="CNNM transmembrane" evidence="4">
    <location>
        <begin position="1"/>
        <end position="128"/>
    </location>
</feature>
<evidence type="ECO:0000256" key="1">
    <source>
        <dbReference type="ARBA" id="ARBA00022737"/>
    </source>
</evidence>
<dbReference type="OrthoDB" id="5353557at2759"/>
<reference evidence="5 6" key="1">
    <citation type="journal article" date="2013" name="Curr. Biol.">
        <title>The Genome of the Foraminiferan Reticulomyxa filosa.</title>
        <authorList>
            <person name="Glockner G."/>
            <person name="Hulsmann N."/>
            <person name="Schleicher M."/>
            <person name="Noegel A.A."/>
            <person name="Eichinger L."/>
            <person name="Gallinger C."/>
            <person name="Pawlowski J."/>
            <person name="Sierra R."/>
            <person name="Euteneuer U."/>
            <person name="Pillet L."/>
            <person name="Moustafa A."/>
            <person name="Platzer M."/>
            <person name="Groth M."/>
            <person name="Szafranski K."/>
            <person name="Schliwa M."/>
        </authorList>
    </citation>
    <scope>NUCLEOTIDE SEQUENCE [LARGE SCALE GENOMIC DNA]</scope>
</reference>
<dbReference type="InterPro" id="IPR045095">
    <property type="entry name" value="ACDP"/>
</dbReference>
<name>X6NR22_RETFI</name>
<protein>
    <recommendedName>
        <fullName evidence="4">CNNM transmembrane domain-containing protein</fullName>
    </recommendedName>
</protein>
<evidence type="ECO:0000256" key="3">
    <source>
        <dbReference type="SAM" id="Phobius"/>
    </source>
</evidence>
<dbReference type="PANTHER" id="PTHR12064:SF97">
    <property type="entry name" value="METAL TRANSPORTER CNNM-5"/>
    <property type="match status" value="1"/>
</dbReference>
<feature type="transmembrane region" description="Helical" evidence="3">
    <location>
        <begin position="7"/>
        <end position="25"/>
    </location>
</feature>
<keyword evidence="2 3" id="KW-0472">Membrane</keyword>
<gene>
    <name evidence="5" type="ORF">RFI_09336</name>
</gene>
<dbReference type="GO" id="GO:0030026">
    <property type="term" value="P:intracellular manganese ion homeostasis"/>
    <property type="evidence" value="ECO:0007669"/>
    <property type="project" value="TreeGrafter"/>
</dbReference>
<evidence type="ECO:0000313" key="5">
    <source>
        <dbReference type="EMBL" id="ETO27797.1"/>
    </source>
</evidence>
<feature type="transmembrane region" description="Helical" evidence="3">
    <location>
        <begin position="133"/>
        <end position="150"/>
    </location>
</feature>
<dbReference type="GO" id="GO:0016020">
    <property type="term" value="C:membrane"/>
    <property type="evidence" value="ECO:0007669"/>
    <property type="project" value="UniProtKB-UniRule"/>
</dbReference>
<keyword evidence="2 3" id="KW-1133">Transmembrane helix</keyword>
<evidence type="ECO:0000313" key="6">
    <source>
        <dbReference type="Proteomes" id="UP000023152"/>
    </source>
</evidence>
<organism evidence="5 6">
    <name type="scientific">Reticulomyxa filosa</name>
    <dbReference type="NCBI Taxonomy" id="46433"/>
    <lineage>
        <taxon>Eukaryota</taxon>
        <taxon>Sar</taxon>
        <taxon>Rhizaria</taxon>
        <taxon>Retaria</taxon>
        <taxon>Foraminifera</taxon>
        <taxon>Monothalamids</taxon>
        <taxon>Reticulomyxidae</taxon>
        <taxon>Reticulomyxa</taxon>
    </lineage>
</organism>
<dbReference type="GO" id="GO:0010960">
    <property type="term" value="P:magnesium ion homeostasis"/>
    <property type="evidence" value="ECO:0007669"/>
    <property type="project" value="InterPro"/>
</dbReference>
<accession>X6NR22</accession>
<dbReference type="PANTHER" id="PTHR12064">
    <property type="entry name" value="METAL TRANSPORTER CNNM"/>
    <property type="match status" value="1"/>
</dbReference>
<evidence type="ECO:0000259" key="4">
    <source>
        <dbReference type="PROSITE" id="PS51846"/>
    </source>
</evidence>
<dbReference type="PROSITE" id="PS51846">
    <property type="entry name" value="CNNM"/>
    <property type="match status" value="1"/>
</dbReference>
<dbReference type="InterPro" id="IPR002550">
    <property type="entry name" value="CNNM"/>
</dbReference>
<dbReference type="AlphaFoldDB" id="X6NR22"/>
<keyword evidence="2 3" id="KW-0812">Transmembrane</keyword>
<dbReference type="GO" id="GO:0005737">
    <property type="term" value="C:cytoplasm"/>
    <property type="evidence" value="ECO:0007669"/>
    <property type="project" value="TreeGrafter"/>
</dbReference>
<dbReference type="EMBL" id="ASPP01007041">
    <property type="protein sequence ID" value="ETO27797.1"/>
    <property type="molecule type" value="Genomic_DNA"/>
</dbReference>
<dbReference type="Proteomes" id="UP000023152">
    <property type="component" value="Unassembled WGS sequence"/>
</dbReference>
<keyword evidence="1" id="KW-0677">Repeat</keyword>
<feature type="transmembrane region" description="Helical" evidence="3">
    <location>
        <begin position="68"/>
        <end position="88"/>
    </location>
</feature>
<dbReference type="Pfam" id="PF01595">
    <property type="entry name" value="CNNM"/>
    <property type="match status" value="1"/>
</dbReference>
<evidence type="ECO:0000256" key="2">
    <source>
        <dbReference type="PROSITE-ProRule" id="PRU01193"/>
    </source>
</evidence>
<sequence>MKGLKVNFVLVTEKILFQFFFFFEIETLPIFLDQLVAPWLAIIISVTFVLVFGEILPQALLASDPLKAGYYFAWLVKLLQTICFPLTYPLSLLLDVIVKHPHSVVFTHEEMVSLFGVISQDQEARHHFHKDELLLLSLVNFFVLFYFDQINKIRNKKKKFYTLRWRTKFAHDDC</sequence>
<feature type="transmembrane region" description="Helical" evidence="3">
    <location>
        <begin position="37"/>
        <end position="56"/>
    </location>
</feature>
<comment type="caution">
    <text evidence="5">The sequence shown here is derived from an EMBL/GenBank/DDBJ whole genome shotgun (WGS) entry which is preliminary data.</text>
</comment>
<keyword evidence="6" id="KW-1185">Reference proteome</keyword>
<proteinExistence type="predicted"/>